<dbReference type="EMBL" id="DS113780">
    <property type="protein sequence ID" value="EAX95976.1"/>
    <property type="molecule type" value="Genomic_DNA"/>
</dbReference>
<keyword evidence="6" id="KW-0812">Transmembrane</keyword>
<dbReference type="Proteomes" id="UP000001542">
    <property type="component" value="Unassembled WGS sequence"/>
</dbReference>
<dbReference type="ESTHER" id="triva-a2fgl0">
    <property type="family name" value="Prolylcarboxypeptidase"/>
</dbReference>
<dbReference type="Gene3D" id="1.20.120.980">
    <property type="entry name" value="Serine carboxypeptidase S28, SKS domain"/>
    <property type="match status" value="1"/>
</dbReference>
<keyword evidence="5" id="KW-0325">Glycoprotein</keyword>
<dbReference type="OMA" id="ESHCANW"/>
<dbReference type="SMR" id="A2FGL0"/>
<dbReference type="GO" id="GO:0008239">
    <property type="term" value="F:dipeptidyl-peptidase activity"/>
    <property type="evidence" value="ECO:0000318"/>
    <property type="project" value="GO_Central"/>
</dbReference>
<feature type="transmembrane region" description="Helical" evidence="6">
    <location>
        <begin position="485"/>
        <end position="511"/>
    </location>
</feature>
<proteinExistence type="inferred from homology"/>
<evidence type="ECO:0000256" key="1">
    <source>
        <dbReference type="ARBA" id="ARBA00011079"/>
    </source>
</evidence>
<dbReference type="GO" id="GO:0006508">
    <property type="term" value="P:proteolysis"/>
    <property type="evidence" value="ECO:0007669"/>
    <property type="project" value="UniProtKB-KW"/>
</dbReference>
<accession>A2FGL0</accession>
<dbReference type="VEuPathDB" id="TrichDB:TVAG_114870"/>
<evidence type="ECO:0000256" key="2">
    <source>
        <dbReference type="ARBA" id="ARBA00022670"/>
    </source>
</evidence>
<dbReference type="InterPro" id="IPR008758">
    <property type="entry name" value="Peptidase_S28"/>
</dbReference>
<keyword evidence="2" id="KW-0645">Protease</keyword>
<dbReference type="Pfam" id="PF23106">
    <property type="entry name" value="EGF_Teneurin"/>
    <property type="match status" value="1"/>
</dbReference>
<dbReference type="InParanoid" id="A2FGL0"/>
<evidence type="ECO:0000256" key="6">
    <source>
        <dbReference type="SAM" id="Phobius"/>
    </source>
</evidence>
<dbReference type="OrthoDB" id="1735038at2759"/>
<dbReference type="AlphaFoldDB" id="A2FGL0"/>
<keyword evidence="6" id="KW-0472">Membrane</keyword>
<dbReference type="VEuPathDB" id="TrichDB:TVAGG3_0037250"/>
<sequence length="527" mass="59397">MFALFSLAYWMRILEPPGNDDEYKIFQNRIDHFDTHDSSYYMERFLENLTFVNKTFKKALLYIGGESTLSPRYVQAGSYLELAARENAAVFALEHRFFGKSMPFDQLTKENYKYLTIPQALADLAEFIERYIYTHHLADQDGVTVAVVGGSYPGALSSWFRLKYPHLAVASWASSAPVNVKNDFPEYDEYVAKRVNLSADGCLERTRKVFDISHEAVKSGDASKIAAFKDKYGIKHETNDISALYIIADVLSAMVQYNSRYGVLDQYCKKITESQSESEYENIYVQTFKDFLKNNGQEPEDYDLLQATSTDPTSATANSRSWSYMTCNEVGWFQTASGKLRSSLLNIDYFTTVCQNLFGISLADTNQVNYKFGNINPGQTQVYFSNGDVDPWSTLGVETASPNIQRYAVVIPGESHCADLGKYNASLESNLTIAQAKIINQMQKWMNMRNDCVNGISIDGECACRQGWTGETCEEIAAFKKSVDIAIIVGISVPVVVVVVIIFSSWIFVYIPKKKQAMLLYSHAENA</sequence>
<dbReference type="Gene3D" id="3.40.50.1820">
    <property type="entry name" value="alpha/beta hydrolase"/>
    <property type="match status" value="1"/>
</dbReference>
<dbReference type="GO" id="GO:0070008">
    <property type="term" value="F:serine-type exopeptidase activity"/>
    <property type="evidence" value="ECO:0007669"/>
    <property type="project" value="InterPro"/>
</dbReference>
<keyword evidence="6" id="KW-1133">Transmembrane helix</keyword>
<name>A2FGL0_TRIV3</name>
<evidence type="ECO:0000313" key="8">
    <source>
        <dbReference type="Proteomes" id="UP000001542"/>
    </source>
</evidence>
<dbReference type="RefSeq" id="XP_001308906.1">
    <property type="nucleotide sequence ID" value="XM_001308905.1"/>
</dbReference>
<evidence type="ECO:0000256" key="4">
    <source>
        <dbReference type="ARBA" id="ARBA00022801"/>
    </source>
</evidence>
<evidence type="ECO:0000313" key="7">
    <source>
        <dbReference type="EMBL" id="EAX95976.1"/>
    </source>
</evidence>
<dbReference type="InterPro" id="IPR042269">
    <property type="entry name" value="Ser_carbopepase_S28_SKS"/>
</dbReference>
<dbReference type="SUPFAM" id="SSF53474">
    <property type="entry name" value="alpha/beta-Hydrolases"/>
    <property type="match status" value="1"/>
</dbReference>
<dbReference type="eggNOG" id="KOG2182">
    <property type="taxonomic scope" value="Eukaryota"/>
</dbReference>
<reference evidence="7" key="1">
    <citation type="submission" date="2006-10" db="EMBL/GenBank/DDBJ databases">
        <authorList>
            <person name="Amadeo P."/>
            <person name="Zhao Q."/>
            <person name="Wortman J."/>
            <person name="Fraser-Liggett C."/>
            <person name="Carlton J."/>
        </authorList>
    </citation>
    <scope>NUCLEOTIDE SEQUENCE</scope>
    <source>
        <strain evidence="7">G3</strain>
    </source>
</reference>
<reference evidence="7" key="2">
    <citation type="journal article" date="2007" name="Science">
        <title>Draft genome sequence of the sexually transmitted pathogen Trichomonas vaginalis.</title>
        <authorList>
            <person name="Carlton J.M."/>
            <person name="Hirt R.P."/>
            <person name="Silva J.C."/>
            <person name="Delcher A.L."/>
            <person name="Schatz M."/>
            <person name="Zhao Q."/>
            <person name="Wortman J.R."/>
            <person name="Bidwell S.L."/>
            <person name="Alsmark U.C.M."/>
            <person name="Besteiro S."/>
            <person name="Sicheritz-Ponten T."/>
            <person name="Noel C.J."/>
            <person name="Dacks J.B."/>
            <person name="Foster P.G."/>
            <person name="Simillion C."/>
            <person name="Van de Peer Y."/>
            <person name="Miranda-Saavedra D."/>
            <person name="Barton G.J."/>
            <person name="Westrop G.D."/>
            <person name="Mueller S."/>
            <person name="Dessi D."/>
            <person name="Fiori P.L."/>
            <person name="Ren Q."/>
            <person name="Paulsen I."/>
            <person name="Zhang H."/>
            <person name="Bastida-Corcuera F.D."/>
            <person name="Simoes-Barbosa A."/>
            <person name="Brown M.T."/>
            <person name="Hayes R.D."/>
            <person name="Mukherjee M."/>
            <person name="Okumura C.Y."/>
            <person name="Schneider R."/>
            <person name="Smith A.J."/>
            <person name="Vanacova S."/>
            <person name="Villalvazo M."/>
            <person name="Haas B.J."/>
            <person name="Pertea M."/>
            <person name="Feldblyum T.V."/>
            <person name="Utterback T.R."/>
            <person name="Shu C.L."/>
            <person name="Osoegawa K."/>
            <person name="de Jong P.J."/>
            <person name="Hrdy I."/>
            <person name="Horvathova L."/>
            <person name="Zubacova Z."/>
            <person name="Dolezal P."/>
            <person name="Malik S.B."/>
            <person name="Logsdon J.M. Jr."/>
            <person name="Henze K."/>
            <person name="Gupta A."/>
            <person name="Wang C.C."/>
            <person name="Dunne R.L."/>
            <person name="Upcroft J.A."/>
            <person name="Upcroft P."/>
            <person name="White O."/>
            <person name="Salzberg S.L."/>
            <person name="Tang P."/>
            <person name="Chiu C.-H."/>
            <person name="Lee Y.-S."/>
            <person name="Embley T.M."/>
            <person name="Coombs G.H."/>
            <person name="Mottram J.C."/>
            <person name="Tachezy J."/>
            <person name="Fraser-Liggett C.M."/>
            <person name="Johnson P.J."/>
        </authorList>
    </citation>
    <scope>NUCLEOTIDE SEQUENCE [LARGE SCALE GENOMIC DNA]</scope>
    <source>
        <strain evidence="7">G3</strain>
    </source>
</reference>
<dbReference type="PANTHER" id="PTHR11010">
    <property type="entry name" value="PROTEASE S28 PRO-X CARBOXYPEPTIDASE-RELATED"/>
    <property type="match status" value="1"/>
</dbReference>
<dbReference type="InterPro" id="IPR029058">
    <property type="entry name" value="AB_hydrolase_fold"/>
</dbReference>
<keyword evidence="8" id="KW-1185">Reference proteome</keyword>
<evidence type="ECO:0000256" key="5">
    <source>
        <dbReference type="ARBA" id="ARBA00023180"/>
    </source>
</evidence>
<comment type="similarity">
    <text evidence="1">Belongs to the peptidase S28 family.</text>
</comment>
<organism evidence="7 8">
    <name type="scientific">Trichomonas vaginalis (strain ATCC PRA-98 / G3)</name>
    <dbReference type="NCBI Taxonomy" id="412133"/>
    <lineage>
        <taxon>Eukaryota</taxon>
        <taxon>Metamonada</taxon>
        <taxon>Parabasalia</taxon>
        <taxon>Trichomonadida</taxon>
        <taxon>Trichomonadidae</taxon>
        <taxon>Trichomonas</taxon>
    </lineage>
</organism>
<gene>
    <name evidence="7" type="ORF">TVAG_114870</name>
</gene>
<keyword evidence="4" id="KW-0378">Hydrolase</keyword>
<dbReference type="PANTHER" id="PTHR11010:SF117">
    <property type="entry name" value="SERINE PROTEASE 16"/>
    <property type="match status" value="1"/>
</dbReference>
<protein>
    <submittedName>
        <fullName evidence="7">Clan SC, family S28, unassigned serine peptidase</fullName>
    </submittedName>
</protein>
<dbReference type="KEGG" id="tva:4753741"/>
<keyword evidence="3" id="KW-0732">Signal</keyword>
<dbReference type="Pfam" id="PF05577">
    <property type="entry name" value="Peptidase_S28"/>
    <property type="match status" value="1"/>
</dbReference>
<evidence type="ECO:0000256" key="3">
    <source>
        <dbReference type="ARBA" id="ARBA00022729"/>
    </source>
</evidence>